<feature type="repeat" description="PPR" evidence="3">
    <location>
        <begin position="542"/>
        <end position="576"/>
    </location>
</feature>
<evidence type="ECO:0000313" key="4">
    <source>
        <dbReference type="EMBL" id="KAK4440985.1"/>
    </source>
</evidence>
<proteinExistence type="inferred from homology"/>
<dbReference type="Pfam" id="PF13812">
    <property type="entry name" value="PPR_3"/>
    <property type="match status" value="1"/>
</dbReference>
<dbReference type="InterPro" id="IPR050872">
    <property type="entry name" value="PPR_P_subfamily"/>
</dbReference>
<dbReference type="PANTHER" id="PTHR46128">
    <property type="entry name" value="MITOCHONDRIAL GROUP I INTRON SPLICING FACTOR CCM1"/>
    <property type="match status" value="1"/>
</dbReference>
<dbReference type="PROSITE" id="PS51375">
    <property type="entry name" value="PPR"/>
    <property type="match status" value="13"/>
</dbReference>
<dbReference type="Gene3D" id="1.25.40.10">
    <property type="entry name" value="Tetratricopeptide repeat domain"/>
    <property type="match status" value="8"/>
</dbReference>
<accession>A0AAE1Z2C0</accession>
<dbReference type="Pfam" id="PF01535">
    <property type="entry name" value="PPR"/>
    <property type="match status" value="3"/>
</dbReference>
<comment type="caution">
    <text evidence="4">The sequence shown here is derived from an EMBL/GenBank/DDBJ whole genome shotgun (WGS) entry which is preliminary data.</text>
</comment>
<feature type="repeat" description="PPR" evidence="3">
    <location>
        <begin position="647"/>
        <end position="681"/>
    </location>
</feature>
<comment type="similarity">
    <text evidence="1">Belongs to the PPR family. P subfamily.</text>
</comment>
<evidence type="ECO:0000256" key="2">
    <source>
        <dbReference type="ARBA" id="ARBA00022737"/>
    </source>
</evidence>
<keyword evidence="2" id="KW-0677">Repeat</keyword>
<evidence type="ECO:0000256" key="3">
    <source>
        <dbReference type="PROSITE-ProRule" id="PRU00708"/>
    </source>
</evidence>
<dbReference type="InterPro" id="IPR011990">
    <property type="entry name" value="TPR-like_helical_dom_sf"/>
</dbReference>
<reference evidence="4" key="2">
    <citation type="journal article" date="2024" name="Plant">
        <title>Genomic evolution and insights into agronomic trait innovations of Sesamum species.</title>
        <authorList>
            <person name="Miao H."/>
            <person name="Wang L."/>
            <person name="Qu L."/>
            <person name="Liu H."/>
            <person name="Sun Y."/>
            <person name="Le M."/>
            <person name="Wang Q."/>
            <person name="Wei S."/>
            <person name="Zheng Y."/>
            <person name="Lin W."/>
            <person name="Duan Y."/>
            <person name="Cao H."/>
            <person name="Xiong S."/>
            <person name="Wang X."/>
            <person name="Wei L."/>
            <person name="Li C."/>
            <person name="Ma Q."/>
            <person name="Ju M."/>
            <person name="Zhao R."/>
            <person name="Li G."/>
            <person name="Mu C."/>
            <person name="Tian Q."/>
            <person name="Mei H."/>
            <person name="Zhang T."/>
            <person name="Gao T."/>
            <person name="Zhang H."/>
        </authorList>
    </citation>
    <scope>NUCLEOTIDE SEQUENCE</scope>
    <source>
        <strain evidence="4">3651</strain>
    </source>
</reference>
<sequence>MLLRVIRPEPFSFKPHFLALQSLSLLSTTPHPRPSNDAVTNVSALLKKPNWQTSNHLKSLVSHLNPHLVSKVIASQRRDIPLCLKFFKWVCRQSTYCYDMDGRIQLLYLLASDNLYGVMHKVLVFLIKECCSSHDEILKLMGAVDDMREKGGFRINYPCYSVLLMCLAKLDMGLMAFLVFKRMLGDGFVASGIDYRTVVNALCKNGFVQAAEMFVSRVLKLGFDLDVYIYTSLVLGNCRAGELGEAFRVFALMSEGDGCGVNSAMYSILVHGLCEAGRLDEACKLKEDMSERGCEPSTRTYTVLIKATCDRGLIDQAFSLLYEMIKKGCKPNVHTYTVLVDMLCGEGKIEEANGMFRKMLKDGFSPGTLTYNALINGYCKEGRVVCAFELLGVMERKKCKPNIRTYNELMEGLCKIGRPYKAVELLRKVINNGLLPTEVTFNILIDGFCRAGELNMAFEILHSMSSYGIEPNHFSYTVFIDSLCKMERLEHAGGFLGMMIKKGISLGEVTLTALIDGYCKTGNLRYALLLFEEMVENRCLTSPHTFNIFLDVLGKEVKLGEVNAMFGNMLKHGLVPSVVTYTILVDGLCRAGEMNSSLEMLELMKQAGCPPNVYTYTIVIKGLSQSGKLEDAEKVLIEMQKAAVSPNVIIYAILVKSYVAAGRLNRAFDIASAMFQNGCRPNTQIYSELLAGILESEMDGSTRAGNSTASLNAEGEIGVNRFPKLTFMKMDIYHAFQLLNKIRECGGQPFDAYKFLIMGLSGTGRIAEADILIQEMVKYGLSLDSDICSCIIMHFCKNNDYSRSLEWITRFHAYGCDPSFSSYSAVIVGLQNKGRFQEAERLISDILRNAGVEDQTAISPYIDFLVKREVPSGPPSLLSLIETYSSLLERLYSPSHVIPAEETLSQIKLFALVFGTISSAVFSVAS</sequence>
<feature type="repeat" description="PPR" evidence="3">
    <location>
        <begin position="297"/>
        <end position="331"/>
    </location>
</feature>
<gene>
    <name evidence="4" type="ORF">Salat_0433400</name>
</gene>
<protein>
    <submittedName>
        <fullName evidence="4">Pentatricopeptide repeat-containing protein, mitochondrial</fullName>
    </submittedName>
</protein>
<name>A0AAE1Z2C0_9LAMI</name>
<dbReference type="InterPro" id="IPR002885">
    <property type="entry name" value="PPR_rpt"/>
</dbReference>
<dbReference type="EMBL" id="JACGWO010000001">
    <property type="protein sequence ID" value="KAK4440985.1"/>
    <property type="molecule type" value="Genomic_DNA"/>
</dbReference>
<keyword evidence="5" id="KW-1185">Reference proteome</keyword>
<dbReference type="Pfam" id="PF13041">
    <property type="entry name" value="PPR_2"/>
    <property type="match status" value="5"/>
</dbReference>
<feature type="repeat" description="PPR" evidence="3">
    <location>
        <begin position="332"/>
        <end position="366"/>
    </location>
</feature>
<dbReference type="Proteomes" id="UP001293254">
    <property type="component" value="Unassembled WGS sequence"/>
</dbReference>
<feature type="repeat" description="PPR" evidence="3">
    <location>
        <begin position="262"/>
        <end position="296"/>
    </location>
</feature>
<feature type="repeat" description="PPR" evidence="3">
    <location>
        <begin position="367"/>
        <end position="401"/>
    </location>
</feature>
<dbReference type="PANTHER" id="PTHR46128:SF273">
    <property type="entry name" value="PENTACOTRIPEPTIDE-REPEAT REGION OF PRORP DOMAIN-CONTAINING PROTEIN"/>
    <property type="match status" value="1"/>
</dbReference>
<organism evidence="4 5">
    <name type="scientific">Sesamum alatum</name>
    <dbReference type="NCBI Taxonomy" id="300844"/>
    <lineage>
        <taxon>Eukaryota</taxon>
        <taxon>Viridiplantae</taxon>
        <taxon>Streptophyta</taxon>
        <taxon>Embryophyta</taxon>
        <taxon>Tracheophyta</taxon>
        <taxon>Spermatophyta</taxon>
        <taxon>Magnoliopsida</taxon>
        <taxon>eudicotyledons</taxon>
        <taxon>Gunneridae</taxon>
        <taxon>Pentapetalae</taxon>
        <taxon>asterids</taxon>
        <taxon>lamiids</taxon>
        <taxon>Lamiales</taxon>
        <taxon>Pedaliaceae</taxon>
        <taxon>Sesamum</taxon>
    </lineage>
</organism>
<dbReference type="AlphaFoldDB" id="A0AAE1Z2C0"/>
<feature type="repeat" description="PPR" evidence="3">
    <location>
        <begin position="472"/>
        <end position="506"/>
    </location>
</feature>
<feature type="repeat" description="PPR" evidence="3">
    <location>
        <begin position="226"/>
        <end position="256"/>
    </location>
</feature>
<feature type="repeat" description="PPR" evidence="3">
    <location>
        <begin position="507"/>
        <end position="541"/>
    </location>
</feature>
<reference evidence="4" key="1">
    <citation type="submission" date="2020-06" db="EMBL/GenBank/DDBJ databases">
        <authorList>
            <person name="Li T."/>
            <person name="Hu X."/>
            <person name="Zhang T."/>
            <person name="Song X."/>
            <person name="Zhang H."/>
            <person name="Dai N."/>
            <person name="Sheng W."/>
            <person name="Hou X."/>
            <person name="Wei L."/>
        </authorList>
    </citation>
    <scope>NUCLEOTIDE SEQUENCE</scope>
    <source>
        <strain evidence="4">3651</strain>
        <tissue evidence="4">Leaf</tissue>
    </source>
</reference>
<dbReference type="Pfam" id="PF12854">
    <property type="entry name" value="PPR_1"/>
    <property type="match status" value="2"/>
</dbReference>
<evidence type="ECO:0000313" key="5">
    <source>
        <dbReference type="Proteomes" id="UP001293254"/>
    </source>
</evidence>
<feature type="repeat" description="PPR" evidence="3">
    <location>
        <begin position="402"/>
        <end position="436"/>
    </location>
</feature>
<evidence type="ECO:0000256" key="1">
    <source>
        <dbReference type="ARBA" id="ARBA00007626"/>
    </source>
</evidence>
<feature type="repeat" description="PPR" evidence="3">
    <location>
        <begin position="577"/>
        <end position="611"/>
    </location>
</feature>
<feature type="repeat" description="PPR" evidence="3">
    <location>
        <begin position="437"/>
        <end position="471"/>
    </location>
</feature>
<dbReference type="NCBIfam" id="TIGR00756">
    <property type="entry name" value="PPR"/>
    <property type="match status" value="11"/>
</dbReference>
<feature type="repeat" description="PPR" evidence="3">
    <location>
        <begin position="612"/>
        <end position="646"/>
    </location>
</feature>